<keyword evidence="2" id="KW-0808">Transferase</keyword>
<reference evidence="14" key="1">
    <citation type="journal article" date="2013" name="ISME J.">
        <title>Previously unknown and highly divergent ssDNA viruses populate the oceans.</title>
        <authorList>
            <person name="Labonte J.M."/>
            <person name="Suttle C.A."/>
        </authorList>
    </citation>
    <scope>NUCLEOTIDE SEQUENCE</scope>
</reference>
<keyword evidence="9" id="KW-0378">Hydrolase</keyword>
<dbReference type="Gene3D" id="3.40.1310.20">
    <property type="match status" value="1"/>
</dbReference>
<evidence type="ECO:0000259" key="13">
    <source>
        <dbReference type="PROSITE" id="PS52020"/>
    </source>
</evidence>
<keyword evidence="4" id="KW-0235">DNA replication</keyword>
<accession>S4TEL6</accession>
<keyword evidence="5" id="KW-0540">Nuclease</keyword>
<keyword evidence="7" id="KW-0547">Nucleotide-binding</keyword>
<keyword evidence="10" id="KW-0190">Covalent protein-DNA linkage</keyword>
<keyword evidence="8" id="KW-0255">Endonuclease</keyword>
<feature type="region of interest" description="Disordered" evidence="12">
    <location>
        <begin position="1"/>
        <end position="23"/>
    </location>
</feature>
<evidence type="ECO:0000256" key="8">
    <source>
        <dbReference type="ARBA" id="ARBA00022759"/>
    </source>
</evidence>
<proteinExistence type="predicted"/>
<evidence type="ECO:0000256" key="5">
    <source>
        <dbReference type="ARBA" id="ARBA00022722"/>
    </source>
</evidence>
<dbReference type="GO" id="GO:0006260">
    <property type="term" value="P:DNA replication"/>
    <property type="evidence" value="ECO:0007669"/>
    <property type="project" value="UniProtKB-KW"/>
</dbReference>
<dbReference type="GO" id="GO:0004519">
    <property type="term" value="F:endonuclease activity"/>
    <property type="evidence" value="ECO:0007669"/>
    <property type="project" value="UniProtKB-KW"/>
</dbReference>
<dbReference type="Pfam" id="PF02407">
    <property type="entry name" value="Viral_Rep"/>
    <property type="match status" value="1"/>
</dbReference>
<evidence type="ECO:0000256" key="4">
    <source>
        <dbReference type="ARBA" id="ARBA00022705"/>
    </source>
</evidence>
<evidence type="ECO:0000256" key="3">
    <source>
        <dbReference type="ARBA" id="ARBA00022695"/>
    </source>
</evidence>
<evidence type="ECO:0000256" key="6">
    <source>
        <dbReference type="ARBA" id="ARBA00022723"/>
    </source>
</evidence>
<feature type="domain" description="CRESS-DNA virus Rep endonuclease" evidence="13">
    <location>
        <begin position="27"/>
        <end position="126"/>
    </location>
</feature>
<dbReference type="GO" id="GO:0046872">
    <property type="term" value="F:metal ion binding"/>
    <property type="evidence" value="ECO:0007669"/>
    <property type="project" value="UniProtKB-KW"/>
</dbReference>
<protein>
    <recommendedName>
        <fullName evidence="13">CRESS-DNA virus Rep endonuclease domain-containing protein</fullName>
    </recommendedName>
</protein>
<evidence type="ECO:0000256" key="12">
    <source>
        <dbReference type="SAM" id="MobiDB-lite"/>
    </source>
</evidence>
<evidence type="ECO:0000256" key="2">
    <source>
        <dbReference type="ARBA" id="ARBA00022679"/>
    </source>
</evidence>
<organism evidence="14">
    <name type="scientific">uncultured marine virus</name>
    <dbReference type="NCBI Taxonomy" id="186617"/>
    <lineage>
        <taxon>Viruses</taxon>
        <taxon>environmental samples</taxon>
    </lineage>
</organism>
<evidence type="ECO:0000256" key="9">
    <source>
        <dbReference type="ARBA" id="ARBA00022801"/>
    </source>
</evidence>
<evidence type="ECO:0000313" key="14">
    <source>
        <dbReference type="EMBL" id="AGA18434.1"/>
    </source>
</evidence>
<dbReference type="GO" id="GO:0003677">
    <property type="term" value="F:DNA binding"/>
    <property type="evidence" value="ECO:0007669"/>
    <property type="project" value="UniProtKB-KW"/>
</dbReference>
<name>S4TEL6_9VIRU</name>
<keyword evidence="3" id="KW-0548">Nucleotidyltransferase</keyword>
<comment type="subcellular location">
    <subcellularLocation>
        <location evidence="1">Host nucleus</location>
    </subcellularLocation>
</comment>
<dbReference type="PROSITE" id="PS52020">
    <property type="entry name" value="CRESS_DNA_REP"/>
    <property type="match status" value="1"/>
</dbReference>
<evidence type="ECO:0000256" key="10">
    <source>
        <dbReference type="ARBA" id="ARBA00023124"/>
    </source>
</evidence>
<sequence>MISSNSSTEGGNTIPPSSPNLSKKLQISPAKRWCFTFNNYTTENISSIVPIFRSNCLCAFFSREIGSSNGTHHLQGYCEFKIKYRPVSLFKHISTTIHWEKAKGSREDNIAYCSKDGALEFHMGIPKPIKTIMPNQFFQYQTDIYDLIQTEPDDRTINWYWESEGNVGKSAFTKYLCVHHNAIILGGKGDNCLNGVLDYIKTNNIAPEIIVFDIPRSIADYVSYTAIEKIKDGCFYSGKYEGGMCVFNPPHIICFANQEPINSSMSGDRWNVVHI</sequence>
<dbReference type="InterPro" id="IPR049912">
    <property type="entry name" value="CRESS_DNA_REP"/>
</dbReference>
<dbReference type="GO" id="GO:0000166">
    <property type="term" value="F:nucleotide binding"/>
    <property type="evidence" value="ECO:0007669"/>
    <property type="project" value="UniProtKB-KW"/>
</dbReference>
<dbReference type="EMBL" id="JX904548">
    <property type="protein sequence ID" value="AGA18434.1"/>
    <property type="molecule type" value="Genomic_DNA"/>
</dbReference>
<dbReference type="GO" id="GO:0042025">
    <property type="term" value="C:host cell nucleus"/>
    <property type="evidence" value="ECO:0007669"/>
    <property type="project" value="UniProtKB-SubCell"/>
</dbReference>
<dbReference type="GO" id="GO:0016779">
    <property type="term" value="F:nucleotidyltransferase activity"/>
    <property type="evidence" value="ECO:0007669"/>
    <property type="project" value="UniProtKB-KW"/>
</dbReference>
<evidence type="ECO:0000256" key="1">
    <source>
        <dbReference type="ARBA" id="ARBA00004147"/>
    </source>
</evidence>
<dbReference type="GO" id="GO:0016787">
    <property type="term" value="F:hydrolase activity"/>
    <property type="evidence" value="ECO:0007669"/>
    <property type="project" value="UniProtKB-KW"/>
</dbReference>
<evidence type="ECO:0000256" key="7">
    <source>
        <dbReference type="ARBA" id="ARBA00022741"/>
    </source>
</evidence>
<keyword evidence="11" id="KW-0238">DNA-binding</keyword>
<evidence type="ECO:0000256" key="11">
    <source>
        <dbReference type="ARBA" id="ARBA00023125"/>
    </source>
</evidence>
<keyword evidence="6" id="KW-0479">Metal-binding</keyword>